<dbReference type="Proteomes" id="UP000299102">
    <property type="component" value="Unassembled WGS sequence"/>
</dbReference>
<sequence>MSASARARATQKWGCQGYRPKEGGYGPRISTPMSGAGRVGRLQERRQVAGERSVGDVAFASVSTAALSVIIQWFNKKCIEYSYDNSSSKLYQWFDVPTYKN</sequence>
<name>A0A4C1SGT2_EUMVA</name>
<keyword evidence="2" id="KW-1185">Reference proteome</keyword>
<gene>
    <name evidence="1" type="ORF">EVAR_76873_1</name>
</gene>
<evidence type="ECO:0000313" key="2">
    <source>
        <dbReference type="Proteomes" id="UP000299102"/>
    </source>
</evidence>
<dbReference type="AlphaFoldDB" id="A0A4C1SGT2"/>
<accession>A0A4C1SGT2</accession>
<proteinExistence type="predicted"/>
<organism evidence="1 2">
    <name type="scientific">Eumeta variegata</name>
    <name type="common">Bagworm moth</name>
    <name type="synonym">Eumeta japonica</name>
    <dbReference type="NCBI Taxonomy" id="151549"/>
    <lineage>
        <taxon>Eukaryota</taxon>
        <taxon>Metazoa</taxon>
        <taxon>Ecdysozoa</taxon>
        <taxon>Arthropoda</taxon>
        <taxon>Hexapoda</taxon>
        <taxon>Insecta</taxon>
        <taxon>Pterygota</taxon>
        <taxon>Neoptera</taxon>
        <taxon>Endopterygota</taxon>
        <taxon>Lepidoptera</taxon>
        <taxon>Glossata</taxon>
        <taxon>Ditrysia</taxon>
        <taxon>Tineoidea</taxon>
        <taxon>Psychidae</taxon>
        <taxon>Oiketicinae</taxon>
        <taxon>Eumeta</taxon>
    </lineage>
</organism>
<protein>
    <submittedName>
        <fullName evidence="1">Uncharacterized protein</fullName>
    </submittedName>
</protein>
<dbReference type="EMBL" id="BGZK01000006">
    <property type="protein sequence ID" value="GBP00577.1"/>
    <property type="molecule type" value="Genomic_DNA"/>
</dbReference>
<comment type="caution">
    <text evidence="1">The sequence shown here is derived from an EMBL/GenBank/DDBJ whole genome shotgun (WGS) entry which is preliminary data.</text>
</comment>
<reference evidence="1 2" key="1">
    <citation type="journal article" date="2019" name="Commun. Biol.">
        <title>The bagworm genome reveals a unique fibroin gene that provides high tensile strength.</title>
        <authorList>
            <person name="Kono N."/>
            <person name="Nakamura H."/>
            <person name="Ohtoshi R."/>
            <person name="Tomita M."/>
            <person name="Numata K."/>
            <person name="Arakawa K."/>
        </authorList>
    </citation>
    <scope>NUCLEOTIDE SEQUENCE [LARGE SCALE GENOMIC DNA]</scope>
</reference>
<evidence type="ECO:0000313" key="1">
    <source>
        <dbReference type="EMBL" id="GBP00577.1"/>
    </source>
</evidence>
<dbReference type="OrthoDB" id="10059604at2759"/>